<evidence type="ECO:0000313" key="1">
    <source>
        <dbReference type="EnsemblPlants" id="AVESA.00010b.r2.5AG0839260.1.CDS.1"/>
    </source>
</evidence>
<organism evidence="1 2">
    <name type="scientific">Avena sativa</name>
    <name type="common">Oat</name>
    <dbReference type="NCBI Taxonomy" id="4498"/>
    <lineage>
        <taxon>Eukaryota</taxon>
        <taxon>Viridiplantae</taxon>
        <taxon>Streptophyta</taxon>
        <taxon>Embryophyta</taxon>
        <taxon>Tracheophyta</taxon>
        <taxon>Spermatophyta</taxon>
        <taxon>Magnoliopsida</taxon>
        <taxon>Liliopsida</taxon>
        <taxon>Poales</taxon>
        <taxon>Poaceae</taxon>
        <taxon>BOP clade</taxon>
        <taxon>Pooideae</taxon>
        <taxon>Poodae</taxon>
        <taxon>Poeae</taxon>
        <taxon>Poeae Chloroplast Group 1 (Aveneae type)</taxon>
        <taxon>Aveninae</taxon>
        <taxon>Avena</taxon>
    </lineage>
</organism>
<reference evidence="1" key="1">
    <citation type="submission" date="2021-05" db="EMBL/GenBank/DDBJ databases">
        <authorList>
            <person name="Scholz U."/>
            <person name="Mascher M."/>
            <person name="Fiebig A."/>
        </authorList>
    </citation>
    <scope>NUCLEOTIDE SEQUENCE [LARGE SCALE GENOMIC DNA]</scope>
</reference>
<sequence length="145" mass="15815">MLMCLSSQQSIIWVGGAVLRDHAGKFLFSCNEGLEGLPVPELAEAIAARSALTITRDKGFQKISLVSDCLSLVQRISSPVQDRSTTGMVIGDIKNLMTDFDSCSVKFSSRYLIVIAHNLARSPEALVCKFSADVIPEIIRDELNL</sequence>
<name>A0ACD5XQW0_AVESA</name>
<reference evidence="1" key="2">
    <citation type="submission" date="2025-09" db="UniProtKB">
        <authorList>
            <consortium name="EnsemblPlants"/>
        </authorList>
    </citation>
    <scope>IDENTIFICATION</scope>
</reference>
<proteinExistence type="predicted"/>
<evidence type="ECO:0000313" key="2">
    <source>
        <dbReference type="Proteomes" id="UP001732700"/>
    </source>
</evidence>
<keyword evidence="2" id="KW-1185">Reference proteome</keyword>
<dbReference type="EnsemblPlants" id="AVESA.00010b.r2.5AG0839260.1">
    <property type="protein sequence ID" value="AVESA.00010b.r2.5AG0839260.1.CDS.1"/>
    <property type="gene ID" value="AVESA.00010b.r2.5AG0839260"/>
</dbReference>
<accession>A0ACD5XQW0</accession>
<protein>
    <submittedName>
        <fullName evidence="1">Uncharacterized protein</fullName>
    </submittedName>
</protein>
<dbReference type="Proteomes" id="UP001732700">
    <property type="component" value="Chromosome 5A"/>
</dbReference>